<dbReference type="EMBL" id="SNRW01034390">
    <property type="protein sequence ID" value="KAA6355584.1"/>
    <property type="molecule type" value="Genomic_DNA"/>
</dbReference>
<feature type="non-terminal residue" evidence="1">
    <location>
        <position position="273"/>
    </location>
</feature>
<dbReference type="Proteomes" id="UP000324800">
    <property type="component" value="Unassembled WGS sequence"/>
</dbReference>
<dbReference type="AlphaFoldDB" id="A0A5J4TB34"/>
<sequence>MEIFEQFGLIISDKKCKLEPKREILLLSWNQSSATKELYMPNDRQSTILDLFKLLNTVQRGFLLSNDAICSTNTSLQRSWFVLNDEIPDASTARDVLVDQQDPEKQETPIDLEYSSRDSSYGRCLSGLGSNPRTVNGRISTSLGSLERARSQLNEQSRGDVGRFLRSPAAPQLASELRNLYRKIQHLGLQIQTVGQLGRLPIRPIISLNPLPVVGPRSNSGLVRKRIQQDTTSLRINKPERSKGVMDGGIQSYMGERNLMDPSTNPNDILDIN</sequence>
<gene>
    <name evidence="1" type="ORF">EZS28_048889</name>
</gene>
<organism evidence="1 2">
    <name type="scientific">Streblomastix strix</name>
    <dbReference type="NCBI Taxonomy" id="222440"/>
    <lineage>
        <taxon>Eukaryota</taxon>
        <taxon>Metamonada</taxon>
        <taxon>Preaxostyla</taxon>
        <taxon>Oxymonadida</taxon>
        <taxon>Streblomastigidae</taxon>
        <taxon>Streblomastix</taxon>
    </lineage>
</organism>
<evidence type="ECO:0000313" key="1">
    <source>
        <dbReference type="EMBL" id="KAA6355584.1"/>
    </source>
</evidence>
<comment type="caution">
    <text evidence="1">The sequence shown here is derived from an EMBL/GenBank/DDBJ whole genome shotgun (WGS) entry which is preliminary data.</text>
</comment>
<name>A0A5J4TB34_9EUKA</name>
<proteinExistence type="predicted"/>
<accession>A0A5J4TB34</accession>
<reference evidence="1 2" key="1">
    <citation type="submission" date="2019-03" db="EMBL/GenBank/DDBJ databases">
        <title>Single cell metagenomics reveals metabolic interactions within the superorganism composed of flagellate Streblomastix strix and complex community of Bacteroidetes bacteria on its surface.</title>
        <authorList>
            <person name="Treitli S.C."/>
            <person name="Kolisko M."/>
            <person name="Husnik F."/>
            <person name="Keeling P."/>
            <person name="Hampl V."/>
        </authorList>
    </citation>
    <scope>NUCLEOTIDE SEQUENCE [LARGE SCALE GENOMIC DNA]</scope>
    <source>
        <strain evidence="1">ST1C</strain>
    </source>
</reference>
<protein>
    <submittedName>
        <fullName evidence="1">Uncharacterized protein</fullName>
    </submittedName>
</protein>
<evidence type="ECO:0000313" key="2">
    <source>
        <dbReference type="Proteomes" id="UP000324800"/>
    </source>
</evidence>